<feature type="compositionally biased region" description="Basic and acidic residues" evidence="1">
    <location>
        <begin position="213"/>
        <end position="223"/>
    </location>
</feature>
<keyword evidence="4" id="KW-1185">Reference proteome</keyword>
<gene>
    <name evidence="3" type="ORF">RFI_04314</name>
</gene>
<feature type="compositionally biased region" description="Polar residues" evidence="1">
    <location>
        <begin position="201"/>
        <end position="212"/>
    </location>
</feature>
<sequence>MRNKNQLALSNEKADRNIFCQLRKSNVRERIYKLHKYLSKGCNIDKQTNEEDPGKAEIRDFLRILRQQYVDKVLEQLFDVLGCDDMESVVVLPNEKWRNVFKKAELVEGQQSKLLRALNEWRQKKDMKPLDVDGFMRGDTEKLQSEKPVETNLESSKASTKEKPENGNEIPSKDDEKAKESTPRQVEAEKQIIPKDENKNDSTQNNTNSATNEDAKNEPKPVEKKVEYGKVASVNLTSKVVTFNLKVTLITLYIFIYLLVVTLFFFMLFQNNQKANAPLEDKQWGHLQLKQGDEIQCTYTLNENKKLVVENIEWPVYEGHIGCANKVFLVSIKPHSDTRQVTCFDDYVTQTVISVTFSSNIVPGVTKLRDGDKLSFRLRFEKQYIPVDVKRIEKALIRKIKDIPASSELEEKASNFCDVKKWLEDPSQRIFFFVEQPSWKQWQNKELSKMGSTLMKLLQEGEDSHVRESKMEQVMWQKRAIQLELAKGIIMQCICEPCQVPDSLLCALPPSRQSQDVNEGKHDEEVNPANSGEQNEEIVKLLKLVEEFHEMTEDDNCQHLLEKCVDIVLEEKIIDCNTLPDFIIPNECTNDNASKIVRIYAYHEILSTDKRPIISLKKGIFFIFRLYLFRVTPKKILGQGYSMRVASTEFTSLCVADFRIKKNTSLVVDVKYQNLRVSVNVDHHKCAYFVALKSQGYAQPLYDAIHFLKKATDSSSQFPNVFVARHLMESIHDEESFQFARQAMRDMAKEFQKPTKELQSLFQKITNSLNKHKGDIKLKFFKKKKIYQIIFVCEQLGEQRQYLFPPQLFAVVKCAITTLNIIETMKDIFWFDLKCNICEDKTCTKVEGFQQFMLIPCFNLLTSKSNMQNDKILRCFDFKNVNKVSQMATRCIDVVETDLKIRRLLSISSNLCAEVHLMQILHLQNDNYLSQEVLKHLLSNDEFMTVQTWTNLWTSYDSKCADVIFNLHKCNFEKWSQFVERLQTIQALKDEQIRKKLLGIFDHRNFQHAVVLTDEAFIDFISFILKHKDTIWENWENVLQTLDYYIDKTGIIYRVDTLMVIFGVLWKYCSFDQKAIERQVSDASEKLLKRFVSEGKPLTLWLKLFTYETQEERKHIFKNILSKSLSDWINNKMVGRNIDSPQQLVDLMFHPEFWSLPSEYQNTFLTEITEKKETILLSGKKWSNKSLEAMKKLLGTKSISVDLKLLNKIFEAIVDIPVQVEPIVNKEDANKDKDTTEEKKENQDKENENNEEKKQEVPKEEKVDKDKPKLLIYYLEYCFLSIPWLPLIQHESTKVERLKDLQTFMEMALNNLFTMSEDKSIAFCVCEFLERDNNKNNIQLISKSLPRWKDNNIQNRVNALLDVLKKYKEFVRLKQLYTVVSTNYMIPDDLSERLQEFGNFCANWDLEPFLKACQSYQNEQKMFQKREKIMNDLADIKNSFAFKKLWNMYRADMKEQGKLTFETSMDELYTQVNKKWMGLGERIKKESFSMGDLNWFEASDLHLELKFLFPKWHPQTSEAMAKGIHEKCEKIKQLREMVTPWAKLIDATEILKEYHKSNHTIKNDKNWNTFIQSLENGLKALKEREPSIQHLSKCYDECISCFGNEALQCVELLDLIVNKKELIKQLATNENFANKEHFANTMETLDNCKEIRFQQLVGALRAVNGNIREYIWDTDLKVTSQVAKAILAIHKRDNDFTVKFKKCCDEDLSRVSFLVEEAGRLQAVQSFNLLEKANQIGQWHFAGCDQVLQVSSIVIDNSKEKQKQMSGSSCKLDQRNSTTTKLNRLLIVYC</sequence>
<dbReference type="EMBL" id="ASPP01003918">
    <property type="protein sequence ID" value="ETO32805.1"/>
    <property type="molecule type" value="Genomic_DNA"/>
</dbReference>
<accession>X6P2L8</accession>
<name>X6P2L8_RETFI</name>
<dbReference type="Proteomes" id="UP000023152">
    <property type="component" value="Unassembled WGS sequence"/>
</dbReference>
<proteinExistence type="predicted"/>
<comment type="caution">
    <text evidence="3">The sequence shown here is derived from an EMBL/GenBank/DDBJ whole genome shotgun (WGS) entry which is preliminary data.</text>
</comment>
<dbReference type="OrthoDB" id="360653at2759"/>
<feature type="region of interest" description="Disordered" evidence="1">
    <location>
        <begin position="1227"/>
        <end position="1261"/>
    </location>
</feature>
<evidence type="ECO:0000256" key="2">
    <source>
        <dbReference type="SAM" id="Phobius"/>
    </source>
</evidence>
<feature type="transmembrane region" description="Helical" evidence="2">
    <location>
        <begin position="247"/>
        <end position="269"/>
    </location>
</feature>
<feature type="region of interest" description="Disordered" evidence="1">
    <location>
        <begin position="130"/>
        <end position="223"/>
    </location>
</feature>
<keyword evidence="2" id="KW-0472">Membrane</keyword>
<evidence type="ECO:0000313" key="3">
    <source>
        <dbReference type="EMBL" id="ETO32805.1"/>
    </source>
</evidence>
<reference evidence="3 4" key="1">
    <citation type="journal article" date="2013" name="Curr. Biol.">
        <title>The Genome of the Foraminiferan Reticulomyxa filosa.</title>
        <authorList>
            <person name="Glockner G."/>
            <person name="Hulsmann N."/>
            <person name="Schleicher M."/>
            <person name="Noegel A.A."/>
            <person name="Eichinger L."/>
            <person name="Gallinger C."/>
            <person name="Pawlowski J."/>
            <person name="Sierra R."/>
            <person name="Euteneuer U."/>
            <person name="Pillet L."/>
            <person name="Moustafa A."/>
            <person name="Platzer M."/>
            <person name="Groth M."/>
            <person name="Szafranski K."/>
            <person name="Schliwa M."/>
        </authorList>
    </citation>
    <scope>NUCLEOTIDE SEQUENCE [LARGE SCALE GENOMIC DNA]</scope>
</reference>
<feature type="compositionally biased region" description="Basic and acidic residues" evidence="1">
    <location>
        <begin position="159"/>
        <end position="200"/>
    </location>
</feature>
<keyword evidence="2" id="KW-0812">Transmembrane</keyword>
<protein>
    <submittedName>
        <fullName evidence="3">Variable membrane protein</fullName>
    </submittedName>
</protein>
<keyword evidence="2" id="KW-1133">Transmembrane helix</keyword>
<feature type="compositionally biased region" description="Basic and acidic residues" evidence="1">
    <location>
        <begin position="130"/>
        <end position="149"/>
    </location>
</feature>
<evidence type="ECO:0000313" key="4">
    <source>
        <dbReference type="Proteomes" id="UP000023152"/>
    </source>
</evidence>
<evidence type="ECO:0000256" key="1">
    <source>
        <dbReference type="SAM" id="MobiDB-lite"/>
    </source>
</evidence>
<organism evidence="3 4">
    <name type="scientific">Reticulomyxa filosa</name>
    <dbReference type="NCBI Taxonomy" id="46433"/>
    <lineage>
        <taxon>Eukaryota</taxon>
        <taxon>Sar</taxon>
        <taxon>Rhizaria</taxon>
        <taxon>Retaria</taxon>
        <taxon>Foraminifera</taxon>
        <taxon>Monothalamids</taxon>
        <taxon>Reticulomyxidae</taxon>
        <taxon>Reticulomyxa</taxon>
    </lineage>
</organism>